<dbReference type="InterPro" id="IPR011057">
    <property type="entry name" value="Mss4-like_sf"/>
</dbReference>
<organism evidence="5 6">
    <name type="scientific">Heracleum sosnowskyi</name>
    <dbReference type="NCBI Taxonomy" id="360622"/>
    <lineage>
        <taxon>Eukaryota</taxon>
        <taxon>Viridiplantae</taxon>
        <taxon>Streptophyta</taxon>
        <taxon>Embryophyta</taxon>
        <taxon>Tracheophyta</taxon>
        <taxon>Spermatophyta</taxon>
        <taxon>Magnoliopsida</taxon>
        <taxon>eudicotyledons</taxon>
        <taxon>Gunneridae</taxon>
        <taxon>Pentapetalae</taxon>
        <taxon>asterids</taxon>
        <taxon>campanulids</taxon>
        <taxon>Apiales</taxon>
        <taxon>Apiaceae</taxon>
        <taxon>Apioideae</taxon>
        <taxon>apioid superclade</taxon>
        <taxon>Tordylieae</taxon>
        <taxon>Tordyliinae</taxon>
        <taxon>Heracleum</taxon>
    </lineage>
</organism>
<evidence type="ECO:0000313" key="6">
    <source>
        <dbReference type="Proteomes" id="UP001237642"/>
    </source>
</evidence>
<dbReference type="Gene3D" id="2.170.150.70">
    <property type="match status" value="1"/>
</dbReference>
<reference evidence="5" key="1">
    <citation type="submission" date="2023-02" db="EMBL/GenBank/DDBJ databases">
        <title>Genome of toxic invasive species Heracleum sosnowskyi carries increased number of genes despite the absence of recent whole-genome duplications.</title>
        <authorList>
            <person name="Schelkunov M."/>
            <person name="Shtratnikova V."/>
            <person name="Makarenko M."/>
            <person name="Klepikova A."/>
            <person name="Omelchenko D."/>
            <person name="Novikova G."/>
            <person name="Obukhova E."/>
            <person name="Bogdanov V."/>
            <person name="Penin A."/>
            <person name="Logacheva M."/>
        </authorList>
    </citation>
    <scope>NUCLEOTIDE SEQUENCE</scope>
    <source>
        <strain evidence="5">Hsosn_3</strain>
        <tissue evidence="5">Leaf</tissue>
    </source>
</reference>
<evidence type="ECO:0000256" key="1">
    <source>
        <dbReference type="ARBA" id="ARBA00005495"/>
    </source>
</evidence>
<accession>A0AAD8JH48</accession>
<feature type="domain" description="CENP-V/GFA" evidence="4">
    <location>
        <begin position="8"/>
        <end position="121"/>
    </location>
</feature>
<proteinExistence type="inferred from homology"/>
<name>A0AAD8JH48_9APIA</name>
<reference evidence="5" key="2">
    <citation type="submission" date="2023-05" db="EMBL/GenBank/DDBJ databases">
        <authorList>
            <person name="Schelkunov M.I."/>
        </authorList>
    </citation>
    <scope>NUCLEOTIDE SEQUENCE</scope>
    <source>
        <strain evidence="5">Hsosn_3</strain>
        <tissue evidence="5">Leaf</tissue>
    </source>
</reference>
<comment type="caution">
    <text evidence="5">The sequence shown here is derived from an EMBL/GenBank/DDBJ whole genome shotgun (WGS) entry which is preliminary data.</text>
</comment>
<evidence type="ECO:0000313" key="5">
    <source>
        <dbReference type="EMBL" id="KAK1404154.1"/>
    </source>
</evidence>
<sequence>MDSSMVVHCGGCHCKRVRWKVHAAASIVVWDCNCSICSMRKNTHLIVPAERFELLGDSKEFLTTYTFNTHTAQHSFCKVCGITSFYIPRSNPDGVAVTYGCIDPGTVTHVEIKFYDGENWEDSYDASGVASCSKVLPEGSK</sequence>
<protein>
    <submittedName>
        <fullName evidence="5">Centromere protein V</fullName>
    </submittedName>
</protein>
<keyword evidence="3" id="KW-0862">Zinc</keyword>
<comment type="similarity">
    <text evidence="1">Belongs to the Gfa family.</text>
</comment>
<evidence type="ECO:0000259" key="4">
    <source>
        <dbReference type="PROSITE" id="PS51891"/>
    </source>
</evidence>
<dbReference type="GO" id="GO:0046872">
    <property type="term" value="F:metal ion binding"/>
    <property type="evidence" value="ECO:0007669"/>
    <property type="project" value="UniProtKB-KW"/>
</dbReference>
<dbReference type="PANTHER" id="PTHR28620">
    <property type="entry name" value="CENTROMERE PROTEIN V"/>
    <property type="match status" value="1"/>
</dbReference>
<dbReference type="Pfam" id="PF04828">
    <property type="entry name" value="GFA"/>
    <property type="match status" value="1"/>
</dbReference>
<dbReference type="Proteomes" id="UP001237642">
    <property type="component" value="Unassembled WGS sequence"/>
</dbReference>
<dbReference type="InterPro" id="IPR006913">
    <property type="entry name" value="CENP-V/GFA"/>
</dbReference>
<dbReference type="AlphaFoldDB" id="A0AAD8JH48"/>
<keyword evidence="6" id="KW-1185">Reference proteome</keyword>
<evidence type="ECO:0000256" key="3">
    <source>
        <dbReference type="ARBA" id="ARBA00022833"/>
    </source>
</evidence>
<dbReference type="EMBL" id="JAUIZM010000001">
    <property type="protein sequence ID" value="KAK1404154.1"/>
    <property type="molecule type" value="Genomic_DNA"/>
</dbReference>
<dbReference type="GO" id="GO:0016846">
    <property type="term" value="F:carbon-sulfur lyase activity"/>
    <property type="evidence" value="ECO:0007669"/>
    <property type="project" value="InterPro"/>
</dbReference>
<dbReference type="PANTHER" id="PTHR28620:SF1">
    <property type="entry name" value="CENP-V_GFA DOMAIN-CONTAINING PROTEIN"/>
    <property type="match status" value="1"/>
</dbReference>
<gene>
    <name evidence="5" type="ORF">POM88_003759</name>
</gene>
<dbReference type="PROSITE" id="PS51891">
    <property type="entry name" value="CENP_V_GFA"/>
    <property type="match status" value="1"/>
</dbReference>
<evidence type="ECO:0000256" key="2">
    <source>
        <dbReference type="ARBA" id="ARBA00022723"/>
    </source>
</evidence>
<keyword evidence="2" id="KW-0479">Metal-binding</keyword>
<dbReference type="SUPFAM" id="SSF51316">
    <property type="entry name" value="Mss4-like"/>
    <property type="match status" value="1"/>
</dbReference>
<dbReference type="InterPro" id="IPR052355">
    <property type="entry name" value="CENP-V-like"/>
</dbReference>